<accession>A0ABW5NU99</accession>
<feature type="chain" id="PRO_5046519643" evidence="3">
    <location>
        <begin position="22"/>
        <end position="370"/>
    </location>
</feature>
<evidence type="ECO:0000259" key="4">
    <source>
        <dbReference type="Pfam" id="PF09375"/>
    </source>
</evidence>
<dbReference type="Proteomes" id="UP001597480">
    <property type="component" value="Unassembled WGS sequence"/>
</dbReference>
<proteinExistence type="predicted"/>
<evidence type="ECO:0000256" key="3">
    <source>
        <dbReference type="SAM" id="SignalP"/>
    </source>
</evidence>
<comment type="caution">
    <text evidence="5">The sequence shown here is derived from an EMBL/GenBank/DDBJ whole genome shotgun (WGS) entry which is preliminary data.</text>
</comment>
<dbReference type="InterPro" id="IPR038352">
    <property type="entry name" value="Imelysin_sf"/>
</dbReference>
<feature type="domain" description="Imelysin-like" evidence="4">
    <location>
        <begin position="44"/>
        <end position="288"/>
    </location>
</feature>
<dbReference type="RefSeq" id="WP_379821113.1">
    <property type="nucleotide sequence ID" value="NZ_JBHUMD010000026.1"/>
</dbReference>
<dbReference type="Gene3D" id="1.20.1420.20">
    <property type="entry name" value="M75 peptidase, HXXE motif"/>
    <property type="match status" value="1"/>
</dbReference>
<comment type="subcellular location">
    <subcellularLocation>
        <location evidence="1">Cell envelope</location>
    </subcellularLocation>
</comment>
<protein>
    <submittedName>
        <fullName evidence="5">Imelysin family protein</fullName>
    </submittedName>
</protein>
<dbReference type="EMBL" id="JBHUMD010000026">
    <property type="protein sequence ID" value="MFD2602682.1"/>
    <property type="molecule type" value="Genomic_DNA"/>
</dbReference>
<reference evidence="6" key="1">
    <citation type="journal article" date="2019" name="Int. J. Syst. Evol. Microbiol.">
        <title>The Global Catalogue of Microorganisms (GCM) 10K type strain sequencing project: providing services to taxonomists for standard genome sequencing and annotation.</title>
        <authorList>
            <consortium name="The Broad Institute Genomics Platform"/>
            <consortium name="The Broad Institute Genome Sequencing Center for Infectious Disease"/>
            <person name="Wu L."/>
            <person name="Ma J."/>
        </authorList>
    </citation>
    <scope>NUCLEOTIDE SEQUENCE [LARGE SCALE GENOMIC DNA]</scope>
    <source>
        <strain evidence="6">KCTC 42107</strain>
    </source>
</reference>
<evidence type="ECO:0000256" key="2">
    <source>
        <dbReference type="ARBA" id="ARBA00022729"/>
    </source>
</evidence>
<evidence type="ECO:0000313" key="5">
    <source>
        <dbReference type="EMBL" id="MFD2602682.1"/>
    </source>
</evidence>
<feature type="signal peptide" evidence="3">
    <location>
        <begin position="1"/>
        <end position="21"/>
    </location>
</feature>
<keyword evidence="6" id="KW-1185">Reference proteome</keyword>
<sequence>MKKLILFFSFTILLTSCSSDSSQGQSDQYDRGTMLQNWANNLIVPAIQNYDQKLASLKTATVNFTSEPTTSGLEDLRSAWFEAYKAYQYSAMYNIGKAEELQFTKFCNTYPTNTTLITTKIGNGDVNLEGPGNDVAQGFPALDYLLFGLSDTDVLSFYTENALANNYKSYLTAVVDKLINLNSAVLNDWNGSFKNTFISKTDNSATGSVNKMVNAYVQYFERDVRTGKVGIPAGRFSTAPLPEKVEGFYSKVYSRELLLNGLQASWDFFNGKHFNATTKGPSLVSYLDFLKTQGYGSDSETPLSEVMDNQYSQAYTAIMDMQENLYQQVLTDNNKMLTAYDKMQRNVTYMKTDMMSAMSISVDYVDTDGD</sequence>
<dbReference type="PROSITE" id="PS51257">
    <property type="entry name" value="PROKAR_LIPOPROTEIN"/>
    <property type="match status" value="1"/>
</dbReference>
<evidence type="ECO:0000256" key="1">
    <source>
        <dbReference type="ARBA" id="ARBA00004196"/>
    </source>
</evidence>
<keyword evidence="2 3" id="KW-0732">Signal</keyword>
<evidence type="ECO:0000313" key="6">
    <source>
        <dbReference type="Proteomes" id="UP001597480"/>
    </source>
</evidence>
<dbReference type="CDD" id="cd14659">
    <property type="entry name" value="Imelysin-like_IPPA"/>
    <property type="match status" value="1"/>
</dbReference>
<gene>
    <name evidence="5" type="ORF">ACFSR3_11495</name>
</gene>
<dbReference type="Pfam" id="PF09375">
    <property type="entry name" value="Peptidase_M75"/>
    <property type="match status" value="1"/>
</dbReference>
<name>A0ABW5NU99_9FLAO</name>
<dbReference type="InterPro" id="IPR018976">
    <property type="entry name" value="Imelysin-like"/>
</dbReference>
<dbReference type="InterPro" id="IPR034984">
    <property type="entry name" value="Imelysin-like_IPPA"/>
</dbReference>
<organism evidence="5 6">
    <name type="scientific">Flavobacterium suzhouense</name>
    <dbReference type="NCBI Taxonomy" id="1529638"/>
    <lineage>
        <taxon>Bacteria</taxon>
        <taxon>Pseudomonadati</taxon>
        <taxon>Bacteroidota</taxon>
        <taxon>Flavobacteriia</taxon>
        <taxon>Flavobacteriales</taxon>
        <taxon>Flavobacteriaceae</taxon>
        <taxon>Flavobacterium</taxon>
    </lineage>
</organism>